<evidence type="ECO:0000256" key="1">
    <source>
        <dbReference type="SAM" id="SignalP"/>
    </source>
</evidence>
<feature type="signal peptide" evidence="1">
    <location>
        <begin position="1"/>
        <end position="34"/>
    </location>
</feature>
<dbReference type="Proteomes" id="UP000316968">
    <property type="component" value="Chromosome"/>
</dbReference>
<name>A0A4Y6UTJ8_SACBS</name>
<evidence type="ECO:0000313" key="2">
    <source>
        <dbReference type="EMBL" id="QDH19657.1"/>
    </source>
</evidence>
<accession>A0A4Y6UTJ8</accession>
<gene>
    <name evidence="2" type="ORF">FFV09_01535</name>
</gene>
<dbReference type="PROSITE" id="PS51318">
    <property type="entry name" value="TAT"/>
    <property type="match status" value="1"/>
</dbReference>
<feature type="chain" id="PRO_5021184713" description="S-layer homology domain-containing protein" evidence="1">
    <location>
        <begin position="35"/>
        <end position="367"/>
    </location>
</feature>
<keyword evidence="3" id="KW-1185">Reference proteome</keyword>
<keyword evidence="1" id="KW-0732">Signal</keyword>
<dbReference type="AlphaFoldDB" id="A0A4Y6UTJ8"/>
<organism evidence="2 3">
    <name type="scientific">Saccharibacillus brassicae</name>
    <dbReference type="NCBI Taxonomy" id="2583377"/>
    <lineage>
        <taxon>Bacteria</taxon>
        <taxon>Bacillati</taxon>
        <taxon>Bacillota</taxon>
        <taxon>Bacilli</taxon>
        <taxon>Bacillales</taxon>
        <taxon>Paenibacillaceae</taxon>
        <taxon>Saccharibacillus</taxon>
    </lineage>
</organism>
<dbReference type="EMBL" id="CP041217">
    <property type="protein sequence ID" value="QDH19657.1"/>
    <property type="molecule type" value="Genomic_DNA"/>
</dbReference>
<evidence type="ECO:0000313" key="3">
    <source>
        <dbReference type="Proteomes" id="UP000316968"/>
    </source>
</evidence>
<dbReference type="InterPro" id="IPR006311">
    <property type="entry name" value="TAT_signal"/>
</dbReference>
<dbReference type="RefSeq" id="WP_141446046.1">
    <property type="nucleotide sequence ID" value="NZ_CP041217.1"/>
</dbReference>
<dbReference type="KEGG" id="saca:FFV09_01535"/>
<reference evidence="2 3" key="1">
    <citation type="submission" date="2019-06" db="EMBL/GenBank/DDBJ databases">
        <title>Saccharibacillus brassicae sp. nov., an endophytic bacterium isolated from Chinese cabbage seeds (Brassica pekinensis).</title>
        <authorList>
            <person name="Jiang L."/>
            <person name="Lee J."/>
            <person name="Kim S.W."/>
        </authorList>
    </citation>
    <scope>NUCLEOTIDE SEQUENCE [LARGE SCALE GENOMIC DNA]</scope>
    <source>
        <strain evidence="3">KCTC 43072 / ATSA2</strain>
    </source>
</reference>
<sequence length="367" mass="40958">MNPYSRSFLARTSAAALAVTIGISGFGFQPSVQAAEPAAASSTSASLAYLSDPLRAELVYLNARTENMFLLTDTFTFDPDSYRYHDLIAIQNKTYTLVTDPAASQSELSAVQQQHEKALNDYIDYYLRDYDALRHFATLGYLLYYHSRINQDESKLTPAERGELHAVWDAQARIEQLGGSSIQGNALRAYKEVYLPLSAKADDLETYDASTYSSLIAKYRADIQARLAAVSGSPANHSASLQAFEQSTSLLEQIVAARASYNQVKVAKGNLEVRYSNLVNELKLDSPIQNSEEYQDLKRAIANIWTMMDLPKGIRTGEYPPSAFGDLRRALRKAERVLETSTKLPELRQAHNELADAQMDFLVRRKL</sequence>
<proteinExistence type="predicted"/>
<evidence type="ECO:0008006" key="4">
    <source>
        <dbReference type="Google" id="ProtNLM"/>
    </source>
</evidence>
<dbReference type="OrthoDB" id="2677287at2"/>
<protein>
    <recommendedName>
        <fullName evidence="4">S-layer homology domain-containing protein</fullName>
    </recommendedName>
</protein>